<proteinExistence type="predicted"/>
<sequence>MPRPLPPSLYAVTAIPAVHTPPLEGDAQADVAIIGAGFTGLSTALHLAERGVSCIVLEANEPGWGASGRNGGQVNPGLKHRPDEVEAHFGPELGRRMVAFSHAAPDYVFELIRRHQIRCEARQGGTLRAATSAKSAAELRKLADVCAERGMPTRLLEGPAMEQATGTGYYQLGFLDPRGGDVQPLSYARGLARAALALGARIHGDTPATALKPQGDGWLVETPRGKVRAGQVLLATNGYTDALWPGLEQSVVPVFSSIRATEPLAPDVAASILPLRGSVFETGRITVYYRVDQENRLLMGGRGPQGELQGTAGLDYLVAHTERLWPQLKGATWSKAWNGRVAITQDHYPHIHELAPGLISCVGYNGRGVAMSSHMGRILAEHLATGDKAGFDMPFLPLKPIAFHRFWKLGVWAEVWRGRVLDRLGM</sequence>
<name>A0A437MJ61_9PROT</name>
<dbReference type="Gene3D" id="3.30.9.10">
    <property type="entry name" value="D-Amino Acid Oxidase, subunit A, domain 2"/>
    <property type="match status" value="1"/>
</dbReference>
<evidence type="ECO:0000256" key="1">
    <source>
        <dbReference type="ARBA" id="ARBA00023002"/>
    </source>
</evidence>
<gene>
    <name evidence="3" type="ORF">EOD42_07320</name>
</gene>
<dbReference type="PANTHER" id="PTHR13847">
    <property type="entry name" value="SARCOSINE DEHYDROGENASE-RELATED"/>
    <property type="match status" value="1"/>
</dbReference>
<keyword evidence="4" id="KW-1185">Reference proteome</keyword>
<dbReference type="Proteomes" id="UP000282957">
    <property type="component" value="Unassembled WGS sequence"/>
</dbReference>
<dbReference type="GO" id="GO:0005737">
    <property type="term" value="C:cytoplasm"/>
    <property type="evidence" value="ECO:0007669"/>
    <property type="project" value="TreeGrafter"/>
</dbReference>
<dbReference type="GO" id="GO:0016491">
    <property type="term" value="F:oxidoreductase activity"/>
    <property type="evidence" value="ECO:0007669"/>
    <property type="project" value="UniProtKB-KW"/>
</dbReference>
<accession>A0A437MJ61</accession>
<evidence type="ECO:0000313" key="4">
    <source>
        <dbReference type="Proteomes" id="UP000282957"/>
    </source>
</evidence>
<dbReference type="AlphaFoldDB" id="A0A437MJ61"/>
<dbReference type="Pfam" id="PF01266">
    <property type="entry name" value="DAO"/>
    <property type="match status" value="1"/>
</dbReference>
<reference evidence="3 4" key="1">
    <citation type="submission" date="2019-01" db="EMBL/GenBank/DDBJ databases">
        <authorList>
            <person name="Chen W.-M."/>
        </authorList>
    </citation>
    <scope>NUCLEOTIDE SEQUENCE [LARGE SCALE GENOMIC DNA]</scope>
    <source>
        <strain evidence="3 4">CCP-6</strain>
    </source>
</reference>
<protein>
    <submittedName>
        <fullName evidence="3">FAD-binding oxidoreductase</fullName>
    </submittedName>
</protein>
<organism evidence="3 4">
    <name type="scientific">Rhodovarius crocodyli</name>
    <dbReference type="NCBI Taxonomy" id="1979269"/>
    <lineage>
        <taxon>Bacteria</taxon>
        <taxon>Pseudomonadati</taxon>
        <taxon>Pseudomonadota</taxon>
        <taxon>Alphaproteobacteria</taxon>
        <taxon>Acetobacterales</taxon>
        <taxon>Roseomonadaceae</taxon>
        <taxon>Rhodovarius</taxon>
    </lineage>
</organism>
<evidence type="ECO:0000259" key="2">
    <source>
        <dbReference type="Pfam" id="PF01266"/>
    </source>
</evidence>
<comment type="caution">
    <text evidence="3">The sequence shown here is derived from an EMBL/GenBank/DDBJ whole genome shotgun (WGS) entry which is preliminary data.</text>
</comment>
<dbReference type="InterPro" id="IPR006076">
    <property type="entry name" value="FAD-dep_OxRdtase"/>
</dbReference>
<evidence type="ECO:0000313" key="3">
    <source>
        <dbReference type="EMBL" id="RVT97625.1"/>
    </source>
</evidence>
<dbReference type="EMBL" id="SACL01000002">
    <property type="protein sequence ID" value="RVT97625.1"/>
    <property type="molecule type" value="Genomic_DNA"/>
</dbReference>
<feature type="domain" description="FAD dependent oxidoreductase" evidence="2">
    <location>
        <begin position="30"/>
        <end position="381"/>
    </location>
</feature>
<dbReference type="SUPFAM" id="SSF51905">
    <property type="entry name" value="FAD/NAD(P)-binding domain"/>
    <property type="match status" value="1"/>
</dbReference>
<keyword evidence="1" id="KW-0560">Oxidoreductase</keyword>
<dbReference type="OrthoDB" id="9806601at2"/>
<dbReference type="Gene3D" id="3.50.50.60">
    <property type="entry name" value="FAD/NAD(P)-binding domain"/>
    <property type="match status" value="1"/>
</dbReference>
<dbReference type="InterPro" id="IPR036188">
    <property type="entry name" value="FAD/NAD-bd_sf"/>
</dbReference>
<dbReference type="RefSeq" id="WP_127786853.1">
    <property type="nucleotide sequence ID" value="NZ_SACL01000002.1"/>
</dbReference>
<dbReference type="PANTHER" id="PTHR13847:SF281">
    <property type="entry name" value="FAD DEPENDENT OXIDOREDUCTASE DOMAIN-CONTAINING PROTEIN"/>
    <property type="match status" value="1"/>
</dbReference>